<evidence type="ECO:0000259" key="8">
    <source>
        <dbReference type="PROSITE" id="PS50110"/>
    </source>
</evidence>
<evidence type="ECO:0000256" key="4">
    <source>
        <dbReference type="ARBA" id="ARBA00022679"/>
    </source>
</evidence>
<dbReference type="InterPro" id="IPR036890">
    <property type="entry name" value="HATPase_C_sf"/>
</dbReference>
<dbReference type="CDD" id="cd00082">
    <property type="entry name" value="HisKA"/>
    <property type="match status" value="1"/>
</dbReference>
<protein>
    <recommendedName>
        <fullName evidence="2">histidine kinase</fullName>
        <ecNumber evidence="2">2.7.13.3</ecNumber>
    </recommendedName>
</protein>
<dbReference type="PROSITE" id="PS50113">
    <property type="entry name" value="PAC"/>
    <property type="match status" value="1"/>
</dbReference>
<dbReference type="InterPro" id="IPR000700">
    <property type="entry name" value="PAS-assoc_C"/>
</dbReference>
<dbReference type="Gene3D" id="3.30.450.20">
    <property type="entry name" value="PAS domain"/>
    <property type="match status" value="1"/>
</dbReference>
<keyword evidence="5 11" id="KW-0418">Kinase</keyword>
<dbReference type="InterPro" id="IPR000014">
    <property type="entry name" value="PAS"/>
</dbReference>
<dbReference type="InterPro" id="IPR001610">
    <property type="entry name" value="PAC"/>
</dbReference>
<dbReference type="EMBL" id="BAOS01000028">
    <property type="protein sequence ID" value="GAX62166.1"/>
    <property type="molecule type" value="Genomic_DNA"/>
</dbReference>
<dbReference type="CDD" id="cd00156">
    <property type="entry name" value="REC"/>
    <property type="match status" value="2"/>
</dbReference>
<evidence type="ECO:0000256" key="2">
    <source>
        <dbReference type="ARBA" id="ARBA00012438"/>
    </source>
</evidence>
<evidence type="ECO:0000256" key="6">
    <source>
        <dbReference type="PROSITE-ProRule" id="PRU00169"/>
    </source>
</evidence>
<dbReference type="Gene3D" id="1.10.287.130">
    <property type="match status" value="1"/>
</dbReference>
<dbReference type="SMART" id="SM00387">
    <property type="entry name" value="HATPase_c"/>
    <property type="match status" value="1"/>
</dbReference>
<dbReference type="PRINTS" id="PR00344">
    <property type="entry name" value="BCTRLSENSOR"/>
</dbReference>
<feature type="domain" description="PAC" evidence="10">
    <location>
        <begin position="400"/>
        <end position="452"/>
    </location>
</feature>
<dbReference type="Pfam" id="PF13185">
    <property type="entry name" value="GAF_2"/>
    <property type="match status" value="1"/>
</dbReference>
<proteinExistence type="predicted"/>
<evidence type="ECO:0000259" key="7">
    <source>
        <dbReference type="PROSITE" id="PS50109"/>
    </source>
</evidence>
<dbReference type="SMART" id="SM00065">
    <property type="entry name" value="GAF"/>
    <property type="match status" value="1"/>
</dbReference>
<dbReference type="InterPro" id="IPR001789">
    <property type="entry name" value="Sig_transdc_resp-reg_receiver"/>
</dbReference>
<feature type="modified residue" description="4-aspartylphosphate" evidence="6">
    <location>
        <position position="70"/>
    </location>
</feature>
<dbReference type="SUPFAM" id="SSF55781">
    <property type="entry name" value="GAF domain-like"/>
    <property type="match status" value="1"/>
</dbReference>
<dbReference type="InterPro" id="IPR029016">
    <property type="entry name" value="GAF-like_dom_sf"/>
</dbReference>
<keyword evidence="4" id="KW-0808">Transferase</keyword>
<evidence type="ECO:0000256" key="5">
    <source>
        <dbReference type="ARBA" id="ARBA00022777"/>
    </source>
</evidence>
<dbReference type="GO" id="GO:0000155">
    <property type="term" value="F:phosphorelay sensor kinase activity"/>
    <property type="evidence" value="ECO:0007669"/>
    <property type="project" value="InterPro"/>
</dbReference>
<feature type="domain" description="Response regulatory" evidence="8">
    <location>
        <begin position="702"/>
        <end position="816"/>
    </location>
</feature>
<dbReference type="Proteomes" id="UP000218542">
    <property type="component" value="Unassembled WGS sequence"/>
</dbReference>
<keyword evidence="3 6" id="KW-0597">Phosphoprotein</keyword>
<dbReference type="Pfam" id="PF02518">
    <property type="entry name" value="HATPase_c"/>
    <property type="match status" value="1"/>
</dbReference>
<dbReference type="OrthoDB" id="287334at2"/>
<dbReference type="SUPFAM" id="SSF55785">
    <property type="entry name" value="PYP-like sensor domain (PAS domain)"/>
    <property type="match status" value="1"/>
</dbReference>
<dbReference type="SUPFAM" id="SSF55874">
    <property type="entry name" value="ATPase domain of HSP90 chaperone/DNA topoisomerase II/histidine kinase"/>
    <property type="match status" value="1"/>
</dbReference>
<dbReference type="SMART" id="SM00086">
    <property type="entry name" value="PAC"/>
    <property type="match status" value="1"/>
</dbReference>
<dbReference type="RefSeq" id="WP_096895535.1">
    <property type="nucleotide sequence ID" value="NZ_BAOS01000028.1"/>
</dbReference>
<sequence length="825" mass="92799">MRKKNNPYSQHETIERRILVVHDNSKSGDSLLNILLDILSSHGYVVETSYNAKDISNRLQVFNAHLVLIDFRLGMPASINLISELKTTKPEILCILMSSYADLNKAFQVLKEGAYDYLLKPVEAPDLLLTINRCFDKINLENEKSLAQKSLKEQTGKLMEMSTRLDLMAESAKAVTSYNHQDKLSKLLLEKFARNITADGGSLFLHKENRLELAHSLDPGHAPSSILLPLSDDSILGYVIKEHKPVHIMNIKEESRFKRSGWGGYNDDSLMVFPLISEKQKLIGIFTFHNKRCLPFTKQDLEIGLIFTSICTGALLTLHATEELQKNEKRFKAIAEDQTEYIVRFLPDGKLTFANDAYCRSLEQSREKLMGSNFFISVMQEDCKLVWDKINSLTFDDPIVTYEQRIVLFDGTISWQQWVCRAIFDNNGRLDEFQAVGQDISEQIKMKEALLKSEKLKSIGAITAGIVHEFNNVLTIISGNAQLLEDSYKEDGELTDRLHTIKKATDDGSEISGKMLKFTGKFQGDTEFISYDIGELIEQSIDFTMPRWKNMAQSRGIDYSMDRNGMLKTPSILCNPTELREVFINIINNAMDAMPDGGQLSFSTWCEPETVFITISDTGTGMPEEVKKRVFEPFFTTKSAAGTGLGMSTAYGIMARHGGIIDVESELGKGCTFTLELPIAEKTVNPTKPPISEQKVKGNDLSVLVVDDDEDICSILDNFLSKAGYKVLTVNNGANAIKQTEKEGFDLVLCDMAMPEIFGYDVIRALNTLNKRPKIGIITGCGEKLKPKLDKICRVDFILRKPFNFSDLTRQINDVINAEQSICRV</sequence>
<comment type="catalytic activity">
    <reaction evidence="1">
        <text>ATP + protein L-histidine = ADP + protein N-phospho-L-histidine.</text>
        <dbReference type="EC" id="2.7.13.3"/>
    </reaction>
</comment>
<dbReference type="PANTHER" id="PTHR43065:SF42">
    <property type="entry name" value="TWO-COMPONENT SENSOR PPRA"/>
    <property type="match status" value="1"/>
</dbReference>
<dbReference type="EC" id="2.7.13.3" evidence="2"/>
<dbReference type="InterPro" id="IPR013655">
    <property type="entry name" value="PAS_fold_3"/>
</dbReference>
<comment type="caution">
    <text evidence="11">The sequence shown here is derived from an EMBL/GenBank/DDBJ whole genome shotgun (WGS) entry which is preliminary data.</text>
</comment>
<accession>A0A286U215</accession>
<evidence type="ECO:0000259" key="10">
    <source>
        <dbReference type="PROSITE" id="PS50113"/>
    </source>
</evidence>
<dbReference type="Gene3D" id="3.30.450.40">
    <property type="match status" value="1"/>
</dbReference>
<dbReference type="PROSITE" id="PS50112">
    <property type="entry name" value="PAS"/>
    <property type="match status" value="1"/>
</dbReference>
<evidence type="ECO:0000313" key="11">
    <source>
        <dbReference type="EMBL" id="GAX62166.1"/>
    </source>
</evidence>
<dbReference type="PROSITE" id="PS50109">
    <property type="entry name" value="HIS_KIN"/>
    <property type="match status" value="1"/>
</dbReference>
<reference evidence="12" key="1">
    <citation type="journal article" date="2017" name="Environ. Microbiol. Rep.">
        <title>Genetic Diversity of Marine Anaerobic Ammonium-Oxidizing Bacteria as Revealed by Genomic and Proteomic Analyses of 'Candidatus Scalindua japonica'.</title>
        <authorList>
            <person name="Oshiki M."/>
            <person name="Mizuto K."/>
            <person name="Kimura Z."/>
            <person name="Kindaichi T."/>
            <person name="Satoh H."/>
            <person name="Okabe S."/>
        </authorList>
    </citation>
    <scope>NUCLEOTIDE SEQUENCE [LARGE SCALE GENOMIC DNA]</scope>
    <source>
        <strain evidence="12">husup-a2</strain>
    </source>
</reference>
<dbReference type="SUPFAM" id="SSF47384">
    <property type="entry name" value="Homodimeric domain of signal transducing histidine kinase"/>
    <property type="match status" value="1"/>
</dbReference>
<dbReference type="Gene3D" id="3.40.50.2300">
    <property type="match status" value="2"/>
</dbReference>
<dbReference type="InterPro" id="IPR036097">
    <property type="entry name" value="HisK_dim/P_sf"/>
</dbReference>
<dbReference type="Pfam" id="PF08447">
    <property type="entry name" value="PAS_3"/>
    <property type="match status" value="1"/>
</dbReference>
<name>A0A286U215_9BACT</name>
<evidence type="ECO:0000313" key="12">
    <source>
        <dbReference type="Proteomes" id="UP000218542"/>
    </source>
</evidence>
<evidence type="ECO:0000256" key="3">
    <source>
        <dbReference type="ARBA" id="ARBA00022553"/>
    </source>
</evidence>
<evidence type="ECO:0000259" key="9">
    <source>
        <dbReference type="PROSITE" id="PS50112"/>
    </source>
</evidence>
<dbReference type="InterPro" id="IPR005467">
    <property type="entry name" value="His_kinase_dom"/>
</dbReference>
<dbReference type="CDD" id="cd00130">
    <property type="entry name" value="PAS"/>
    <property type="match status" value="1"/>
</dbReference>
<dbReference type="Gene3D" id="3.30.565.10">
    <property type="entry name" value="Histidine kinase-like ATPase, C-terminal domain"/>
    <property type="match status" value="1"/>
</dbReference>
<keyword evidence="12" id="KW-1185">Reference proteome</keyword>
<dbReference type="AlphaFoldDB" id="A0A286U215"/>
<feature type="domain" description="Histidine kinase" evidence="7">
    <location>
        <begin position="465"/>
        <end position="681"/>
    </location>
</feature>
<dbReference type="SUPFAM" id="SSF52172">
    <property type="entry name" value="CheY-like"/>
    <property type="match status" value="2"/>
</dbReference>
<organism evidence="11 12">
    <name type="scientific">Candidatus Scalindua japonica</name>
    <dbReference type="NCBI Taxonomy" id="1284222"/>
    <lineage>
        <taxon>Bacteria</taxon>
        <taxon>Pseudomonadati</taxon>
        <taxon>Planctomycetota</taxon>
        <taxon>Candidatus Brocadiia</taxon>
        <taxon>Candidatus Brocadiales</taxon>
        <taxon>Candidatus Scalinduaceae</taxon>
        <taxon>Candidatus Scalindua</taxon>
    </lineage>
</organism>
<dbReference type="SMART" id="SM00091">
    <property type="entry name" value="PAS"/>
    <property type="match status" value="1"/>
</dbReference>
<dbReference type="Pfam" id="PF00512">
    <property type="entry name" value="HisKA"/>
    <property type="match status" value="1"/>
</dbReference>
<dbReference type="Pfam" id="PF00072">
    <property type="entry name" value="Response_reg"/>
    <property type="match status" value="2"/>
</dbReference>
<dbReference type="PROSITE" id="PS50110">
    <property type="entry name" value="RESPONSE_REGULATORY"/>
    <property type="match status" value="2"/>
</dbReference>
<dbReference type="NCBIfam" id="TIGR00229">
    <property type="entry name" value="sensory_box"/>
    <property type="match status" value="1"/>
</dbReference>
<feature type="modified residue" description="4-aspartylphosphate" evidence="6">
    <location>
        <position position="751"/>
    </location>
</feature>
<feature type="domain" description="Response regulatory" evidence="8">
    <location>
        <begin position="17"/>
        <end position="135"/>
    </location>
</feature>
<dbReference type="InterPro" id="IPR004358">
    <property type="entry name" value="Sig_transdc_His_kin-like_C"/>
</dbReference>
<evidence type="ECO:0000256" key="1">
    <source>
        <dbReference type="ARBA" id="ARBA00000085"/>
    </source>
</evidence>
<dbReference type="InterPro" id="IPR003661">
    <property type="entry name" value="HisK_dim/P_dom"/>
</dbReference>
<dbReference type="SMART" id="SM00448">
    <property type="entry name" value="REC"/>
    <property type="match status" value="2"/>
</dbReference>
<feature type="domain" description="PAS" evidence="9">
    <location>
        <begin position="327"/>
        <end position="382"/>
    </location>
</feature>
<dbReference type="InterPro" id="IPR003594">
    <property type="entry name" value="HATPase_dom"/>
</dbReference>
<gene>
    <name evidence="11" type="ORF">SCALIN_C28_0370</name>
</gene>
<dbReference type="InterPro" id="IPR003018">
    <property type="entry name" value="GAF"/>
</dbReference>
<dbReference type="PANTHER" id="PTHR43065">
    <property type="entry name" value="SENSOR HISTIDINE KINASE"/>
    <property type="match status" value="1"/>
</dbReference>
<dbReference type="InterPro" id="IPR035965">
    <property type="entry name" value="PAS-like_dom_sf"/>
</dbReference>
<dbReference type="InterPro" id="IPR011006">
    <property type="entry name" value="CheY-like_superfamily"/>
</dbReference>